<name>A0A918TMK3_9RHOB</name>
<dbReference type="GO" id="GO:0009088">
    <property type="term" value="P:threonine biosynthetic process"/>
    <property type="evidence" value="ECO:0007669"/>
    <property type="project" value="UniProtKB-KW"/>
</dbReference>
<dbReference type="PIRSF" id="PIRSF000098">
    <property type="entry name" value="Homoser_dehydrog"/>
    <property type="match status" value="1"/>
</dbReference>
<comment type="caution">
    <text evidence="13">The sequence shown here is derived from an EMBL/GenBank/DDBJ whole genome shotgun (WGS) entry which is preliminary data.</text>
</comment>
<dbReference type="Gene3D" id="3.40.50.720">
    <property type="entry name" value="NAD(P)-binding Rossmann-like Domain"/>
    <property type="match status" value="1"/>
</dbReference>
<sequence>MSDPAKKPLRLGIAGLGTVGIGTVQMIQRHSAMIAARAGRPVVITAVSARDRGKNRDADLSGFAWENDPVDLAKREDVDVFVEVMGGHDGPAKAATEAALAAGKDVVTANKALLAHHGHALALAAEAAGRVIRFEAAVAGGIPVIKALTEGLAGNQIRRVMGVMNGTCNYILTRMQSAGLPYDVVFEEARQLGYLEADPNLDVGGIDAGHKLSLLAAIAFGTQVSFDAVELEGIGAISIDDIRHAADMGFRIKLLGVAQMTGRGLEQRMTPCLVPADHPLGQLQGGTNMVVVEGDAVGQIVLRGAGAGAGPTASAVMGDVIDIARGFRLPVFGQPAASLATPVAAQSAAPAPWYMRMVLVDKPGALAKIATCLGEAGVSIDRMRQYGHQDDHAPVLIVTHKATRQDIAHAMGLFAGTGVVVGDPVAIRIEEV</sequence>
<dbReference type="InterPro" id="IPR001342">
    <property type="entry name" value="HDH_cat"/>
</dbReference>
<dbReference type="NCBIfam" id="NF004976">
    <property type="entry name" value="PRK06349.1"/>
    <property type="match status" value="1"/>
</dbReference>
<evidence type="ECO:0000313" key="13">
    <source>
        <dbReference type="EMBL" id="GHC54732.1"/>
    </source>
</evidence>
<dbReference type="FunFam" id="3.30.360.10:FF:000005">
    <property type="entry name" value="Homoserine dehydrogenase"/>
    <property type="match status" value="1"/>
</dbReference>
<dbReference type="Pfam" id="PF01842">
    <property type="entry name" value="ACT"/>
    <property type="match status" value="1"/>
</dbReference>
<dbReference type="EC" id="1.1.1.3" evidence="4"/>
<dbReference type="Gene3D" id="3.30.70.260">
    <property type="match status" value="1"/>
</dbReference>
<dbReference type="Gene3D" id="3.30.360.10">
    <property type="entry name" value="Dihydrodipicolinate Reductase, domain 2"/>
    <property type="match status" value="1"/>
</dbReference>
<gene>
    <name evidence="13" type="ORF">GCM10007315_17140</name>
</gene>
<dbReference type="Pfam" id="PF03447">
    <property type="entry name" value="NAD_binding_3"/>
    <property type="match status" value="1"/>
</dbReference>
<keyword evidence="6" id="KW-0028">Amino-acid biosynthesis</keyword>
<keyword evidence="14" id="KW-1185">Reference proteome</keyword>
<reference evidence="13" key="1">
    <citation type="journal article" date="2014" name="Int. J. Syst. Evol. Microbiol.">
        <title>Complete genome sequence of Corynebacterium casei LMG S-19264T (=DSM 44701T), isolated from a smear-ripened cheese.</title>
        <authorList>
            <consortium name="US DOE Joint Genome Institute (JGI-PGF)"/>
            <person name="Walter F."/>
            <person name="Albersmeier A."/>
            <person name="Kalinowski J."/>
            <person name="Ruckert C."/>
        </authorList>
    </citation>
    <scope>NUCLEOTIDE SEQUENCE</scope>
    <source>
        <strain evidence="13">KCTC 23310</strain>
    </source>
</reference>
<dbReference type="InterPro" id="IPR036291">
    <property type="entry name" value="NAD(P)-bd_dom_sf"/>
</dbReference>
<evidence type="ECO:0000259" key="12">
    <source>
        <dbReference type="PROSITE" id="PS51671"/>
    </source>
</evidence>
<dbReference type="PANTHER" id="PTHR43331">
    <property type="entry name" value="HOMOSERINE DEHYDROGENASE"/>
    <property type="match status" value="1"/>
</dbReference>
<dbReference type="InterPro" id="IPR016204">
    <property type="entry name" value="HDH"/>
</dbReference>
<dbReference type="SUPFAM" id="SSF51735">
    <property type="entry name" value="NAD(P)-binding Rossmann-fold domains"/>
    <property type="match status" value="1"/>
</dbReference>
<reference evidence="13" key="2">
    <citation type="submission" date="2020-09" db="EMBL/GenBank/DDBJ databases">
        <authorList>
            <person name="Sun Q."/>
            <person name="Kim S."/>
        </authorList>
    </citation>
    <scope>NUCLEOTIDE SEQUENCE</scope>
    <source>
        <strain evidence="13">KCTC 23310</strain>
    </source>
</reference>
<dbReference type="InterPro" id="IPR005106">
    <property type="entry name" value="Asp/hSer_DH_NAD-bd"/>
</dbReference>
<dbReference type="PROSITE" id="PS51671">
    <property type="entry name" value="ACT"/>
    <property type="match status" value="1"/>
</dbReference>
<dbReference type="PANTHER" id="PTHR43331:SF1">
    <property type="entry name" value="HOMOSERINE DEHYDROGENASE"/>
    <property type="match status" value="1"/>
</dbReference>
<evidence type="ECO:0000256" key="3">
    <source>
        <dbReference type="ARBA" id="ARBA00006753"/>
    </source>
</evidence>
<evidence type="ECO:0000256" key="1">
    <source>
        <dbReference type="ARBA" id="ARBA00005056"/>
    </source>
</evidence>
<protein>
    <recommendedName>
        <fullName evidence="5">Homoserine dehydrogenase</fullName>
        <ecNumber evidence="4">1.1.1.3</ecNumber>
    </recommendedName>
</protein>
<dbReference type="Proteomes" id="UP000638981">
    <property type="component" value="Unassembled WGS sequence"/>
</dbReference>
<dbReference type="RefSeq" id="WP_189411213.1">
    <property type="nucleotide sequence ID" value="NZ_BMYJ01000004.1"/>
</dbReference>
<dbReference type="InterPro" id="IPR002912">
    <property type="entry name" value="ACT_dom"/>
</dbReference>
<evidence type="ECO:0000313" key="14">
    <source>
        <dbReference type="Proteomes" id="UP000638981"/>
    </source>
</evidence>
<organism evidence="13 14">
    <name type="scientific">Neogemmobacter tilapiae</name>
    <dbReference type="NCBI Taxonomy" id="875041"/>
    <lineage>
        <taxon>Bacteria</taxon>
        <taxon>Pseudomonadati</taxon>
        <taxon>Pseudomonadota</taxon>
        <taxon>Alphaproteobacteria</taxon>
        <taxon>Rhodobacterales</taxon>
        <taxon>Paracoccaceae</taxon>
        <taxon>Neogemmobacter</taxon>
    </lineage>
</organism>
<comment type="similarity">
    <text evidence="3">Belongs to the homoserine dehydrogenase family.</text>
</comment>
<evidence type="ECO:0000256" key="8">
    <source>
        <dbReference type="ARBA" id="ARBA00023002"/>
    </source>
</evidence>
<evidence type="ECO:0000256" key="9">
    <source>
        <dbReference type="ARBA" id="ARBA00023167"/>
    </source>
</evidence>
<dbReference type="Pfam" id="PF00742">
    <property type="entry name" value="Homoserine_dh"/>
    <property type="match status" value="1"/>
</dbReference>
<evidence type="ECO:0000256" key="10">
    <source>
        <dbReference type="PIRSR" id="PIRSR000098-1"/>
    </source>
</evidence>
<dbReference type="SUPFAM" id="SSF55021">
    <property type="entry name" value="ACT-like"/>
    <property type="match status" value="1"/>
</dbReference>
<dbReference type="AlphaFoldDB" id="A0A918TMK3"/>
<dbReference type="SUPFAM" id="SSF55347">
    <property type="entry name" value="Glyceraldehyde-3-phosphate dehydrogenase-like, C-terminal domain"/>
    <property type="match status" value="1"/>
</dbReference>
<dbReference type="GO" id="GO:0009086">
    <property type="term" value="P:methionine biosynthetic process"/>
    <property type="evidence" value="ECO:0007669"/>
    <property type="project" value="UniProtKB-KW"/>
</dbReference>
<evidence type="ECO:0000256" key="4">
    <source>
        <dbReference type="ARBA" id="ARBA00013213"/>
    </source>
</evidence>
<keyword evidence="11" id="KW-0521">NADP</keyword>
<feature type="active site" description="Proton donor" evidence="10">
    <location>
        <position position="211"/>
    </location>
</feature>
<evidence type="ECO:0000256" key="2">
    <source>
        <dbReference type="ARBA" id="ARBA00005062"/>
    </source>
</evidence>
<evidence type="ECO:0000256" key="11">
    <source>
        <dbReference type="PIRSR" id="PIRSR000098-2"/>
    </source>
</evidence>
<keyword evidence="8" id="KW-0560">Oxidoreductase</keyword>
<keyword evidence="7" id="KW-0791">Threonine biosynthesis</keyword>
<feature type="binding site" evidence="11">
    <location>
        <position position="196"/>
    </location>
    <ligand>
        <name>L-homoserine</name>
        <dbReference type="ChEBI" id="CHEBI:57476"/>
    </ligand>
</feature>
<dbReference type="GO" id="GO:0050661">
    <property type="term" value="F:NADP binding"/>
    <property type="evidence" value="ECO:0007669"/>
    <property type="project" value="InterPro"/>
</dbReference>
<proteinExistence type="inferred from homology"/>
<accession>A0A918TMK3</accession>
<feature type="domain" description="ACT" evidence="12">
    <location>
        <begin position="354"/>
        <end position="428"/>
    </location>
</feature>
<comment type="pathway">
    <text evidence="1">Amino-acid biosynthesis; L-threonine biosynthesis; L-threonine from L-aspartate: step 3/5.</text>
</comment>
<dbReference type="InterPro" id="IPR045865">
    <property type="entry name" value="ACT-like_dom_sf"/>
</dbReference>
<dbReference type="CDD" id="cd04881">
    <property type="entry name" value="ACT_HSDH-Hom"/>
    <property type="match status" value="1"/>
</dbReference>
<feature type="binding site" evidence="11">
    <location>
        <position position="111"/>
    </location>
    <ligand>
        <name>NADPH</name>
        <dbReference type="ChEBI" id="CHEBI:57783"/>
    </ligand>
</feature>
<dbReference type="GO" id="GO:0004412">
    <property type="term" value="F:homoserine dehydrogenase activity"/>
    <property type="evidence" value="ECO:0007669"/>
    <property type="project" value="UniProtKB-EC"/>
</dbReference>
<evidence type="ECO:0000256" key="5">
    <source>
        <dbReference type="ARBA" id="ARBA00013376"/>
    </source>
</evidence>
<evidence type="ECO:0000256" key="6">
    <source>
        <dbReference type="ARBA" id="ARBA00022605"/>
    </source>
</evidence>
<comment type="pathway">
    <text evidence="2">Amino-acid biosynthesis; L-methionine biosynthesis via de novo pathway; L-homoserine from L-aspartate: step 3/3.</text>
</comment>
<evidence type="ECO:0000256" key="7">
    <source>
        <dbReference type="ARBA" id="ARBA00022697"/>
    </source>
</evidence>
<dbReference type="EMBL" id="BMYJ01000004">
    <property type="protein sequence ID" value="GHC54732.1"/>
    <property type="molecule type" value="Genomic_DNA"/>
</dbReference>
<keyword evidence="9" id="KW-0486">Methionine biosynthesis</keyword>